<protein>
    <recommendedName>
        <fullName evidence="4">Retrotransposon gag domain-containing protein</fullName>
    </recommendedName>
</protein>
<dbReference type="Proteomes" id="UP000821837">
    <property type="component" value="Unassembled WGS sequence"/>
</dbReference>
<name>A0A9D4Q5A7_RHISA</name>
<gene>
    <name evidence="2" type="ORF">HPB52_004026</name>
</gene>
<evidence type="ECO:0008006" key="4">
    <source>
        <dbReference type="Google" id="ProtNLM"/>
    </source>
</evidence>
<dbReference type="AlphaFoldDB" id="A0A9D4Q5A7"/>
<proteinExistence type="predicted"/>
<feature type="compositionally biased region" description="Polar residues" evidence="1">
    <location>
        <begin position="232"/>
        <end position="241"/>
    </location>
</feature>
<dbReference type="Gene3D" id="2.40.70.10">
    <property type="entry name" value="Acid Proteases"/>
    <property type="match status" value="1"/>
</dbReference>
<reference evidence="2" key="1">
    <citation type="journal article" date="2020" name="Cell">
        <title>Large-Scale Comparative Analyses of Tick Genomes Elucidate Their Genetic Diversity and Vector Capacities.</title>
        <authorList>
            <consortium name="Tick Genome and Microbiome Consortium (TIGMIC)"/>
            <person name="Jia N."/>
            <person name="Wang J."/>
            <person name="Shi W."/>
            <person name="Du L."/>
            <person name="Sun Y."/>
            <person name="Zhan W."/>
            <person name="Jiang J.F."/>
            <person name="Wang Q."/>
            <person name="Zhang B."/>
            <person name="Ji P."/>
            <person name="Bell-Sakyi L."/>
            <person name="Cui X.M."/>
            <person name="Yuan T.T."/>
            <person name="Jiang B.G."/>
            <person name="Yang W.F."/>
            <person name="Lam T.T."/>
            <person name="Chang Q.C."/>
            <person name="Ding S.J."/>
            <person name="Wang X.J."/>
            <person name="Zhu J.G."/>
            <person name="Ruan X.D."/>
            <person name="Zhao L."/>
            <person name="Wei J.T."/>
            <person name="Ye R.Z."/>
            <person name="Que T.C."/>
            <person name="Du C.H."/>
            <person name="Zhou Y.H."/>
            <person name="Cheng J.X."/>
            <person name="Dai P.F."/>
            <person name="Guo W.B."/>
            <person name="Han X.H."/>
            <person name="Huang E.J."/>
            <person name="Li L.F."/>
            <person name="Wei W."/>
            <person name="Gao Y.C."/>
            <person name="Liu J.Z."/>
            <person name="Shao H.Z."/>
            <person name="Wang X."/>
            <person name="Wang C.C."/>
            <person name="Yang T.C."/>
            <person name="Huo Q.B."/>
            <person name="Li W."/>
            <person name="Chen H.Y."/>
            <person name="Chen S.E."/>
            <person name="Zhou L.G."/>
            <person name="Ni X.B."/>
            <person name="Tian J.H."/>
            <person name="Sheng Y."/>
            <person name="Liu T."/>
            <person name="Pan Y.S."/>
            <person name="Xia L.Y."/>
            <person name="Li J."/>
            <person name="Zhao F."/>
            <person name="Cao W.C."/>
        </authorList>
    </citation>
    <scope>NUCLEOTIDE SEQUENCE</scope>
    <source>
        <strain evidence="2">Rsan-2018</strain>
    </source>
</reference>
<evidence type="ECO:0000313" key="3">
    <source>
        <dbReference type="Proteomes" id="UP000821837"/>
    </source>
</evidence>
<reference evidence="2" key="2">
    <citation type="submission" date="2021-09" db="EMBL/GenBank/DDBJ databases">
        <authorList>
            <person name="Jia N."/>
            <person name="Wang J."/>
            <person name="Shi W."/>
            <person name="Du L."/>
            <person name="Sun Y."/>
            <person name="Zhan W."/>
            <person name="Jiang J."/>
            <person name="Wang Q."/>
            <person name="Zhang B."/>
            <person name="Ji P."/>
            <person name="Sakyi L.B."/>
            <person name="Cui X."/>
            <person name="Yuan T."/>
            <person name="Jiang B."/>
            <person name="Yang W."/>
            <person name="Lam T.T.-Y."/>
            <person name="Chang Q."/>
            <person name="Ding S."/>
            <person name="Wang X."/>
            <person name="Zhu J."/>
            <person name="Ruan X."/>
            <person name="Zhao L."/>
            <person name="Wei J."/>
            <person name="Que T."/>
            <person name="Du C."/>
            <person name="Cheng J."/>
            <person name="Dai P."/>
            <person name="Han X."/>
            <person name="Huang E."/>
            <person name="Gao Y."/>
            <person name="Liu J."/>
            <person name="Shao H."/>
            <person name="Ye R."/>
            <person name="Li L."/>
            <person name="Wei W."/>
            <person name="Wang X."/>
            <person name="Wang C."/>
            <person name="Huo Q."/>
            <person name="Li W."/>
            <person name="Guo W."/>
            <person name="Chen H."/>
            <person name="Chen S."/>
            <person name="Zhou L."/>
            <person name="Zhou L."/>
            <person name="Ni X."/>
            <person name="Tian J."/>
            <person name="Zhou Y."/>
            <person name="Sheng Y."/>
            <person name="Liu T."/>
            <person name="Pan Y."/>
            <person name="Xia L."/>
            <person name="Li J."/>
            <person name="Zhao F."/>
            <person name="Cao W."/>
        </authorList>
    </citation>
    <scope>NUCLEOTIDE SEQUENCE</scope>
    <source>
        <strain evidence="2">Rsan-2018</strain>
        <tissue evidence="2">Larvae</tissue>
    </source>
</reference>
<evidence type="ECO:0000256" key="1">
    <source>
        <dbReference type="SAM" id="MobiDB-lite"/>
    </source>
</evidence>
<dbReference type="EMBL" id="JABSTV010001248">
    <property type="protein sequence ID" value="KAH7967913.1"/>
    <property type="molecule type" value="Genomic_DNA"/>
</dbReference>
<dbReference type="InterPro" id="IPR021109">
    <property type="entry name" value="Peptidase_aspartic_dom_sf"/>
</dbReference>
<organism evidence="2 3">
    <name type="scientific">Rhipicephalus sanguineus</name>
    <name type="common">Brown dog tick</name>
    <name type="synonym">Ixodes sanguineus</name>
    <dbReference type="NCBI Taxonomy" id="34632"/>
    <lineage>
        <taxon>Eukaryota</taxon>
        <taxon>Metazoa</taxon>
        <taxon>Ecdysozoa</taxon>
        <taxon>Arthropoda</taxon>
        <taxon>Chelicerata</taxon>
        <taxon>Arachnida</taxon>
        <taxon>Acari</taxon>
        <taxon>Parasitiformes</taxon>
        <taxon>Ixodida</taxon>
        <taxon>Ixodoidea</taxon>
        <taxon>Ixodidae</taxon>
        <taxon>Rhipicephalinae</taxon>
        <taxon>Rhipicephalus</taxon>
        <taxon>Rhipicephalus</taxon>
    </lineage>
</organism>
<sequence length="448" mass="49915">MAAVLQATVQAAVREAINGIAQLQSQQTAAMPVIGAGETSRLVPLFDPTSSDSSTVDAWIRRVDDLAEVYRWTDRVTSCHALAKLHGPAKMWYYSLLSVNKTWPEWKVELKRAFPTTAGMQRLYREMEDRIYKRGEPIECYYYDKLAKGRRCNLSEEACIEYLITGLNNQHTIRAISTRTYDSPEELLCCLKRLEERVAAVGSREIKHSKASELRNLAGHGNNENRAAETALNDSQQNQHNSEPRRETEPSGPRRKTPPSKKGGLRCFNCNKYVHSGGRGAAFVTEVDTKVNGSELRAYVHLSSQCVTIRRQDADRIGIKYSLIGKPLTIGDYGSGRVTPCGEANVNLTVDQATANVPVLIVPNESQAIPVIVGHPFTEQPHVTIVRRWNTVRIFEEEKNVDEGDDTLQTAKCARSCCARRGSKDGARPRPLCEPSRPVAGAVMGHRW</sequence>
<accession>A0A9D4Q5A7</accession>
<dbReference type="VEuPathDB" id="VectorBase:RSAN_047540"/>
<evidence type="ECO:0000313" key="2">
    <source>
        <dbReference type="EMBL" id="KAH7967913.1"/>
    </source>
</evidence>
<feature type="region of interest" description="Disordered" evidence="1">
    <location>
        <begin position="231"/>
        <end position="264"/>
    </location>
</feature>
<comment type="caution">
    <text evidence="2">The sequence shown here is derived from an EMBL/GenBank/DDBJ whole genome shotgun (WGS) entry which is preliminary data.</text>
</comment>
<keyword evidence="3" id="KW-1185">Reference proteome</keyword>